<organism evidence="1">
    <name type="scientific">Salmonella enterica subsp. enterica serovar Poona</name>
    <dbReference type="NCBI Taxonomy" id="436295"/>
    <lineage>
        <taxon>Bacteria</taxon>
        <taxon>Pseudomonadati</taxon>
        <taxon>Pseudomonadota</taxon>
        <taxon>Gammaproteobacteria</taxon>
        <taxon>Enterobacterales</taxon>
        <taxon>Enterobacteriaceae</taxon>
        <taxon>Salmonella</taxon>
    </lineage>
</organism>
<sequence>MLICCLWIFSLARMECELDCQQTRPVLHCLLNKTPERPRLRQEHFCRD</sequence>
<comment type="caution">
    <text evidence="1">The sequence shown here is derived from an EMBL/GenBank/DDBJ whole genome shotgun (WGS) entry which is preliminary data.</text>
</comment>
<reference evidence="1" key="2">
    <citation type="submission" date="2018-07" db="EMBL/GenBank/DDBJ databases">
        <authorList>
            <consortium name="NCBI Pathogen Detection Project"/>
        </authorList>
    </citation>
    <scope>NUCLEOTIDE SEQUENCE</scope>
    <source>
        <strain evidence="1">M255</strain>
    </source>
</reference>
<dbReference type="EMBL" id="DAASBB010000020">
    <property type="protein sequence ID" value="HAE4775292.1"/>
    <property type="molecule type" value="Genomic_DNA"/>
</dbReference>
<name>A0A731YGP7_SALET</name>
<gene>
    <name evidence="1" type="ORF">G4H14_003611</name>
</gene>
<dbReference type="AlphaFoldDB" id="A0A731YGP7"/>
<accession>A0A731YGP7</accession>
<reference evidence="1" key="1">
    <citation type="journal article" date="2018" name="Genome Biol.">
        <title>SKESA: strategic k-mer extension for scrupulous assemblies.</title>
        <authorList>
            <person name="Souvorov A."/>
            <person name="Agarwala R."/>
            <person name="Lipman D.J."/>
        </authorList>
    </citation>
    <scope>NUCLEOTIDE SEQUENCE</scope>
    <source>
        <strain evidence="1">M255</strain>
    </source>
</reference>
<proteinExistence type="predicted"/>
<protein>
    <submittedName>
        <fullName evidence="1">Uncharacterized protein</fullName>
    </submittedName>
</protein>
<evidence type="ECO:0000313" key="1">
    <source>
        <dbReference type="EMBL" id="HAE4775292.1"/>
    </source>
</evidence>